<gene>
    <name evidence="2" type="ORF">FOMPIDRAFT_1050056</name>
</gene>
<organism evidence="2 3">
    <name type="scientific">Fomitopsis schrenkii</name>
    <name type="common">Brown rot fungus</name>
    <dbReference type="NCBI Taxonomy" id="2126942"/>
    <lineage>
        <taxon>Eukaryota</taxon>
        <taxon>Fungi</taxon>
        <taxon>Dikarya</taxon>
        <taxon>Basidiomycota</taxon>
        <taxon>Agaricomycotina</taxon>
        <taxon>Agaricomycetes</taxon>
        <taxon>Polyporales</taxon>
        <taxon>Fomitopsis</taxon>
    </lineage>
</organism>
<keyword evidence="3" id="KW-1185">Reference proteome</keyword>
<evidence type="ECO:0000313" key="2">
    <source>
        <dbReference type="EMBL" id="EPS99961.1"/>
    </source>
</evidence>
<feature type="region of interest" description="Disordered" evidence="1">
    <location>
        <begin position="204"/>
        <end position="232"/>
    </location>
</feature>
<protein>
    <submittedName>
        <fullName evidence="2">Uncharacterized protein</fullName>
    </submittedName>
</protein>
<dbReference type="AlphaFoldDB" id="S8E4B5"/>
<reference evidence="2 3" key="1">
    <citation type="journal article" date="2012" name="Science">
        <title>The Paleozoic origin of enzymatic lignin decomposition reconstructed from 31 fungal genomes.</title>
        <authorList>
            <person name="Floudas D."/>
            <person name="Binder M."/>
            <person name="Riley R."/>
            <person name="Barry K."/>
            <person name="Blanchette R.A."/>
            <person name="Henrissat B."/>
            <person name="Martinez A.T."/>
            <person name="Otillar R."/>
            <person name="Spatafora J.W."/>
            <person name="Yadav J.S."/>
            <person name="Aerts A."/>
            <person name="Benoit I."/>
            <person name="Boyd A."/>
            <person name="Carlson A."/>
            <person name="Copeland A."/>
            <person name="Coutinho P.M."/>
            <person name="de Vries R.P."/>
            <person name="Ferreira P."/>
            <person name="Findley K."/>
            <person name="Foster B."/>
            <person name="Gaskell J."/>
            <person name="Glotzer D."/>
            <person name="Gorecki P."/>
            <person name="Heitman J."/>
            <person name="Hesse C."/>
            <person name="Hori C."/>
            <person name="Igarashi K."/>
            <person name="Jurgens J.A."/>
            <person name="Kallen N."/>
            <person name="Kersten P."/>
            <person name="Kohler A."/>
            <person name="Kuees U."/>
            <person name="Kumar T.K.A."/>
            <person name="Kuo A."/>
            <person name="LaButti K."/>
            <person name="Larrondo L.F."/>
            <person name="Lindquist E."/>
            <person name="Ling A."/>
            <person name="Lombard V."/>
            <person name="Lucas S."/>
            <person name="Lundell T."/>
            <person name="Martin R."/>
            <person name="McLaughlin D.J."/>
            <person name="Morgenstern I."/>
            <person name="Morin E."/>
            <person name="Murat C."/>
            <person name="Nagy L.G."/>
            <person name="Nolan M."/>
            <person name="Ohm R.A."/>
            <person name="Patyshakuliyeva A."/>
            <person name="Rokas A."/>
            <person name="Ruiz-Duenas F.J."/>
            <person name="Sabat G."/>
            <person name="Salamov A."/>
            <person name="Samejima M."/>
            <person name="Schmutz J."/>
            <person name="Slot J.C."/>
            <person name="St John F."/>
            <person name="Stenlid J."/>
            <person name="Sun H."/>
            <person name="Sun S."/>
            <person name="Syed K."/>
            <person name="Tsang A."/>
            <person name="Wiebenga A."/>
            <person name="Young D."/>
            <person name="Pisabarro A."/>
            <person name="Eastwood D.C."/>
            <person name="Martin F."/>
            <person name="Cullen D."/>
            <person name="Grigoriev I.V."/>
            <person name="Hibbett D.S."/>
        </authorList>
    </citation>
    <scope>NUCLEOTIDE SEQUENCE</scope>
    <source>
        <strain evidence="3">FP-58527</strain>
    </source>
</reference>
<accession>S8E4B5</accession>
<evidence type="ECO:0000313" key="3">
    <source>
        <dbReference type="Proteomes" id="UP000015241"/>
    </source>
</evidence>
<dbReference type="EMBL" id="KE504152">
    <property type="protein sequence ID" value="EPS99961.1"/>
    <property type="molecule type" value="Genomic_DNA"/>
</dbReference>
<feature type="compositionally biased region" description="Polar residues" evidence="1">
    <location>
        <begin position="212"/>
        <end position="223"/>
    </location>
</feature>
<evidence type="ECO:0000256" key="1">
    <source>
        <dbReference type="SAM" id="MobiDB-lite"/>
    </source>
</evidence>
<dbReference type="Proteomes" id="UP000015241">
    <property type="component" value="Unassembled WGS sequence"/>
</dbReference>
<dbReference type="InParanoid" id="S8E4B5"/>
<name>S8E4B5_FOMSC</name>
<sequence>MKPFLYRPDPVDEMVPLSRILPPGDYGYFYRDENESFYEEYPFTTMYPLRIASKYREKMLSENQEDKEALINCLSSGIFAPLSHVCVLSGVGSDHKDVKANWILPPSKADWAPTHGPATGMDPECVENLLAMRSDLYKLWLSYSLAVDVDDGLRIRMFTKEASNLSDLRQQLYWHSPDLPEKSRVFFREHLKLALSLHLAGGDNRKGIDASTPGQEDSMQSLGVSKDSPPNEANFIQNNNKWQKPMGIEILSTMWPLSELPSIAREVVRGNSLENAMTGLAMK</sequence>
<dbReference type="HOGENOM" id="CLU_799343_0_0_1"/>
<proteinExistence type="predicted"/>
<dbReference type="OrthoDB" id="2788618at2759"/>